<dbReference type="AlphaFoldDB" id="A0A0B5FNK1"/>
<name>A0A0B5FNK1_9BACT</name>
<accession>A0A0B5FNK1</accession>
<dbReference type="HOGENOM" id="CLU_1945690_0_0_7"/>
<evidence type="ECO:0000313" key="2">
    <source>
        <dbReference type="Proteomes" id="UP000035036"/>
    </source>
</evidence>
<dbReference type="OrthoDB" id="10003980at2"/>
<dbReference type="RefSeq" id="WP_040198950.1">
    <property type="nucleotide sequence ID" value="NZ_CP010311.1"/>
</dbReference>
<proteinExistence type="predicted"/>
<gene>
    <name evidence="1" type="ORF">GSUB_01870</name>
</gene>
<dbReference type="KEGG" id="gsb:GSUB_01870"/>
<organism evidence="1 2">
    <name type="scientific">Geoalkalibacter subterraneus</name>
    <dbReference type="NCBI Taxonomy" id="483547"/>
    <lineage>
        <taxon>Bacteria</taxon>
        <taxon>Pseudomonadati</taxon>
        <taxon>Thermodesulfobacteriota</taxon>
        <taxon>Desulfuromonadia</taxon>
        <taxon>Desulfuromonadales</taxon>
        <taxon>Geoalkalibacteraceae</taxon>
        <taxon>Geoalkalibacter</taxon>
    </lineage>
</organism>
<dbReference type="EMBL" id="CP010311">
    <property type="protein sequence ID" value="AJF05570.1"/>
    <property type="molecule type" value="Genomic_DNA"/>
</dbReference>
<protein>
    <submittedName>
        <fullName evidence="1">Uncharacterized protein</fullName>
    </submittedName>
</protein>
<reference evidence="1 2" key="1">
    <citation type="journal article" date="2015" name="Genome Announc.">
        <title>Genomes of Geoalkalibacter ferrihydriticus Z-0531T and Geoalkalibacter subterraneus Red1T, Two Haloalkaliphilic Metal-Reducing Deltaproteobacteria.</title>
        <authorList>
            <person name="Badalamenti J.P."/>
            <person name="Krajmalnik-Brown R."/>
            <person name="Torres C.I."/>
            <person name="Bond D.R."/>
        </authorList>
    </citation>
    <scope>NUCLEOTIDE SEQUENCE [LARGE SCALE GENOMIC DNA]</scope>
    <source>
        <strain evidence="1 2">Red1</strain>
    </source>
</reference>
<sequence>MARRSPWLLTIYFAFLFCLLLWGRVPAETECRNQGMQLFNSGAHQVLGQRLPTPYCPACNGQQEGSFHLAMPGSISGPLPSKDSPHKAVSLTRQSWEPAPSTFFKTPLVTGTILPDLSLQSLRTVVLLH</sequence>
<evidence type="ECO:0000313" key="1">
    <source>
        <dbReference type="EMBL" id="AJF05570.1"/>
    </source>
</evidence>
<keyword evidence="2" id="KW-1185">Reference proteome</keyword>
<dbReference type="Proteomes" id="UP000035036">
    <property type="component" value="Chromosome"/>
</dbReference>
<dbReference type="STRING" id="483547.GSUB_01870"/>